<name>A0ABN1KSG0_CLOSU</name>
<protein>
    <submittedName>
        <fullName evidence="1">Uncharacterized protein</fullName>
    </submittedName>
</protein>
<dbReference type="Proteomes" id="UP001501047">
    <property type="component" value="Unassembled WGS sequence"/>
</dbReference>
<evidence type="ECO:0000313" key="2">
    <source>
        <dbReference type="Proteomes" id="UP001501047"/>
    </source>
</evidence>
<dbReference type="EMBL" id="BAAACI010000006">
    <property type="protein sequence ID" value="GAA0774846.1"/>
    <property type="molecule type" value="Genomic_DNA"/>
</dbReference>
<accession>A0ABN1KSG0</accession>
<proteinExistence type="predicted"/>
<sequence length="40" mass="4675">MMIKLGCNYYPEVVELVEEGRIDIDYFKVTSSILMNSFII</sequence>
<evidence type="ECO:0000313" key="1">
    <source>
        <dbReference type="EMBL" id="GAA0774846.1"/>
    </source>
</evidence>
<reference evidence="1 2" key="1">
    <citation type="journal article" date="2019" name="Int. J. Syst. Evol. Microbiol.">
        <title>The Global Catalogue of Microorganisms (GCM) 10K type strain sequencing project: providing services to taxonomists for standard genome sequencing and annotation.</title>
        <authorList>
            <consortium name="The Broad Institute Genomics Platform"/>
            <consortium name="The Broad Institute Genome Sequencing Center for Infectious Disease"/>
            <person name="Wu L."/>
            <person name="Ma J."/>
        </authorList>
    </citation>
    <scope>NUCLEOTIDE SEQUENCE [LARGE SCALE GENOMIC DNA]</scope>
    <source>
        <strain evidence="1 2">JCM 1417</strain>
    </source>
</reference>
<keyword evidence="2" id="KW-1185">Reference proteome</keyword>
<dbReference type="RefSeq" id="WP_343826808.1">
    <property type="nucleotide sequence ID" value="NZ_BAAACI010000006.1"/>
</dbReference>
<organism evidence="1 2">
    <name type="scientific">Clostridium subterminale</name>
    <dbReference type="NCBI Taxonomy" id="1550"/>
    <lineage>
        <taxon>Bacteria</taxon>
        <taxon>Bacillati</taxon>
        <taxon>Bacillota</taxon>
        <taxon>Clostridia</taxon>
        <taxon>Eubacteriales</taxon>
        <taxon>Clostridiaceae</taxon>
        <taxon>Clostridium</taxon>
    </lineage>
</organism>
<comment type="caution">
    <text evidence="1">The sequence shown here is derived from an EMBL/GenBank/DDBJ whole genome shotgun (WGS) entry which is preliminary data.</text>
</comment>
<gene>
    <name evidence="1" type="ORF">GCM10008908_25410</name>
</gene>